<keyword evidence="4" id="KW-0805">Transcription regulation</keyword>
<dbReference type="InterPro" id="IPR052035">
    <property type="entry name" value="ZnF_BED_domain_contain"/>
</dbReference>
<protein>
    <recommendedName>
        <fullName evidence="7">BED-type domain-containing protein</fullName>
    </recommendedName>
</protein>
<dbReference type="SUPFAM" id="SSF57667">
    <property type="entry name" value="beta-beta-alpha zinc fingers"/>
    <property type="match status" value="1"/>
</dbReference>
<evidence type="ECO:0000313" key="8">
    <source>
        <dbReference type="Ensembl" id="ENSAMXP00005009816.1"/>
    </source>
</evidence>
<keyword evidence="5" id="KW-0804">Transcription</keyword>
<keyword evidence="3" id="KW-0862">Zinc</keyword>
<dbReference type="Ensembl" id="ENSAMXT00005010928.1">
    <property type="protein sequence ID" value="ENSAMXP00005009816.1"/>
    <property type="gene ID" value="ENSAMXG00005005550.1"/>
</dbReference>
<dbReference type="PROSITE" id="PS50808">
    <property type="entry name" value="ZF_BED"/>
    <property type="match status" value="1"/>
</dbReference>
<evidence type="ECO:0000256" key="5">
    <source>
        <dbReference type="ARBA" id="ARBA00023163"/>
    </source>
</evidence>
<proteinExistence type="predicted"/>
<evidence type="ECO:0000256" key="3">
    <source>
        <dbReference type="ARBA" id="ARBA00022833"/>
    </source>
</evidence>
<name>A0A8B9HG88_ASTMX</name>
<dbReference type="SUPFAM" id="SSF140996">
    <property type="entry name" value="Hermes dimerisation domain"/>
    <property type="match status" value="1"/>
</dbReference>
<evidence type="ECO:0000256" key="6">
    <source>
        <dbReference type="PROSITE-ProRule" id="PRU00027"/>
    </source>
</evidence>
<keyword evidence="1" id="KW-0479">Metal-binding</keyword>
<dbReference type="InterPro" id="IPR036236">
    <property type="entry name" value="Znf_C2H2_sf"/>
</dbReference>
<dbReference type="PANTHER" id="PTHR46481:SF4">
    <property type="entry name" value="ZINC FINGER BED DOMAIN-CONTAINING PROTEIN 4"/>
    <property type="match status" value="1"/>
</dbReference>
<dbReference type="Pfam" id="PF02892">
    <property type="entry name" value="zf-BED"/>
    <property type="match status" value="1"/>
</dbReference>
<evidence type="ECO:0000313" key="9">
    <source>
        <dbReference type="Proteomes" id="UP000694621"/>
    </source>
</evidence>
<reference evidence="8" key="1">
    <citation type="submission" date="2025-08" db="UniProtKB">
        <authorList>
            <consortium name="Ensembl"/>
        </authorList>
    </citation>
    <scope>IDENTIFICATION</scope>
</reference>
<dbReference type="Proteomes" id="UP000694621">
    <property type="component" value="Unplaced"/>
</dbReference>
<dbReference type="AlphaFoldDB" id="A0A8B9HG88"/>
<dbReference type="PANTHER" id="PTHR46481">
    <property type="entry name" value="ZINC FINGER BED DOMAIN-CONTAINING PROTEIN 4"/>
    <property type="match status" value="1"/>
</dbReference>
<dbReference type="GO" id="GO:0003677">
    <property type="term" value="F:DNA binding"/>
    <property type="evidence" value="ECO:0007669"/>
    <property type="project" value="InterPro"/>
</dbReference>
<dbReference type="InterPro" id="IPR012337">
    <property type="entry name" value="RNaseH-like_sf"/>
</dbReference>
<dbReference type="GO" id="GO:0008270">
    <property type="term" value="F:zinc ion binding"/>
    <property type="evidence" value="ECO:0007669"/>
    <property type="project" value="UniProtKB-KW"/>
</dbReference>
<evidence type="ECO:0000256" key="1">
    <source>
        <dbReference type="ARBA" id="ARBA00022723"/>
    </source>
</evidence>
<sequence>MQEPSASRPSSSNQENDIHSPVGYKSWVWKYFGFRKKGGQTDKTFAICKDCKCELRHSGNTTNLSLHLKRRHGIAEENVCNTRDTPASSLTTFFPEKLSHTSKRAVKITSAISYFICKDMRPYNVVENEGFRELLHTLEPKYNITSRQHFSESCILKLYEDVEKDVKHELMDAGRVAITTDGWTSCATEAYVTITCHFINTEWQMKDYVLQTRILNDTHTGVNIGTVLKEACEEWNIQEKKTALVTDNASNMSIAGKEASLSPHIKCFEHTINLTTQKGLKCAGAVRLLGRVRRIVAFSHRSTVATAVFKEKQRLLELPEHKLKHDVVTRWNSSFDMLERFLEQQAAVCASLLDRKLRKGASDVHTLSEDDITAAEEMVKLLGPVKATTTVMCEEKQPTVSVIAPLQAKLLDNLKAANEDPTLITEMKETMKRELEQCYVDVQQVLRKASALDPRFKRLPYLSEEERDVTFQCLIQEGFQRLEQKKLKTLDALFGDALYTVDPNQMIKNPRDLAQAEIVKYRETASLNLGGNVLEWWKTHQSEFPFLADLAKE</sequence>
<feature type="domain" description="BED-type" evidence="7">
    <location>
        <begin position="23"/>
        <end position="79"/>
    </location>
</feature>
<dbReference type="InterPro" id="IPR003656">
    <property type="entry name" value="Znf_BED"/>
</dbReference>
<organism evidence="8 9">
    <name type="scientific">Astyanax mexicanus</name>
    <name type="common">Blind cave fish</name>
    <name type="synonym">Astyanax fasciatus mexicanus</name>
    <dbReference type="NCBI Taxonomy" id="7994"/>
    <lineage>
        <taxon>Eukaryota</taxon>
        <taxon>Metazoa</taxon>
        <taxon>Chordata</taxon>
        <taxon>Craniata</taxon>
        <taxon>Vertebrata</taxon>
        <taxon>Euteleostomi</taxon>
        <taxon>Actinopterygii</taxon>
        <taxon>Neopterygii</taxon>
        <taxon>Teleostei</taxon>
        <taxon>Ostariophysi</taxon>
        <taxon>Characiformes</taxon>
        <taxon>Characoidei</taxon>
        <taxon>Acestrorhamphidae</taxon>
        <taxon>Acestrorhamphinae</taxon>
        <taxon>Astyanax</taxon>
    </lineage>
</organism>
<dbReference type="SUPFAM" id="SSF53098">
    <property type="entry name" value="Ribonuclease H-like"/>
    <property type="match status" value="1"/>
</dbReference>
<accession>A0A8B9HG88</accession>
<keyword evidence="2 6" id="KW-0863">Zinc-finger</keyword>
<evidence type="ECO:0000259" key="7">
    <source>
        <dbReference type="PROSITE" id="PS50808"/>
    </source>
</evidence>
<evidence type="ECO:0000256" key="4">
    <source>
        <dbReference type="ARBA" id="ARBA00023015"/>
    </source>
</evidence>
<dbReference type="Gene3D" id="1.10.10.1070">
    <property type="entry name" value="Zinc finger, BED domain-containing"/>
    <property type="match status" value="1"/>
</dbReference>
<evidence type="ECO:0000256" key="2">
    <source>
        <dbReference type="ARBA" id="ARBA00022771"/>
    </source>
</evidence>
<dbReference type="SMART" id="SM00614">
    <property type="entry name" value="ZnF_BED"/>
    <property type="match status" value="1"/>
</dbReference>